<keyword evidence="2" id="KW-1185">Reference proteome</keyword>
<evidence type="ECO:0000313" key="2">
    <source>
        <dbReference type="Proteomes" id="UP001060215"/>
    </source>
</evidence>
<dbReference type="Proteomes" id="UP001060215">
    <property type="component" value="Chromosome 2"/>
</dbReference>
<organism evidence="1 2">
    <name type="scientific">Camellia lanceoleosa</name>
    <dbReference type="NCBI Taxonomy" id="1840588"/>
    <lineage>
        <taxon>Eukaryota</taxon>
        <taxon>Viridiplantae</taxon>
        <taxon>Streptophyta</taxon>
        <taxon>Embryophyta</taxon>
        <taxon>Tracheophyta</taxon>
        <taxon>Spermatophyta</taxon>
        <taxon>Magnoliopsida</taxon>
        <taxon>eudicotyledons</taxon>
        <taxon>Gunneridae</taxon>
        <taxon>Pentapetalae</taxon>
        <taxon>asterids</taxon>
        <taxon>Ericales</taxon>
        <taxon>Theaceae</taxon>
        <taxon>Camellia</taxon>
    </lineage>
</organism>
<proteinExistence type="predicted"/>
<name>A0ACC0HY92_9ERIC</name>
<dbReference type="EMBL" id="CM045759">
    <property type="protein sequence ID" value="KAI8017653.1"/>
    <property type="molecule type" value="Genomic_DNA"/>
</dbReference>
<reference evidence="1 2" key="1">
    <citation type="journal article" date="2022" name="Plant J.">
        <title>Chromosome-level genome of Camellia lanceoleosa provides a valuable resource for understanding genome evolution and self-incompatibility.</title>
        <authorList>
            <person name="Gong W."/>
            <person name="Xiao S."/>
            <person name="Wang L."/>
            <person name="Liao Z."/>
            <person name="Chang Y."/>
            <person name="Mo W."/>
            <person name="Hu G."/>
            <person name="Li W."/>
            <person name="Zhao G."/>
            <person name="Zhu H."/>
            <person name="Hu X."/>
            <person name="Ji K."/>
            <person name="Xiang X."/>
            <person name="Song Q."/>
            <person name="Yuan D."/>
            <person name="Jin S."/>
            <person name="Zhang L."/>
        </authorList>
    </citation>
    <scope>NUCLEOTIDE SEQUENCE [LARGE SCALE GENOMIC DNA]</scope>
    <source>
        <strain evidence="1">SQ_2022a</strain>
    </source>
</reference>
<gene>
    <name evidence="1" type="ORF">LOK49_LG04G01840</name>
</gene>
<evidence type="ECO:0000313" key="1">
    <source>
        <dbReference type="EMBL" id="KAI8017653.1"/>
    </source>
</evidence>
<sequence length="353" mass="37840">MGEEVGNKTINFLDGFDTKKTEFSDSVHPELDLGLSLGGFYAKIPPKAPLIRTSSMMVAEKEREGGDGFIPASEVVEEEEMRKLKEMQALKRMEAKKRMVEKLTKQRGAGGSDEEKPRVAAAAVTVVAKLTNWAPGSTSKAPAADDGFSRAVEKLKWNVGSSTNLVIPGPENSTAGKAPTRVTDTGKSVDPGNYCSEPSFNFGTMVNGKPANPGKPAPGIMLEKIPNGKTINPTNSHPPDFAVLLRKRANEKMGEAAKTEQERVSKKVQVLAGCIHDSAAIKMMKIMPRVTTTGNGPNGRKIKGLLYKYAKGHVSIVCVCHGVFLTPAEFVKHAGGSDVENPMKLINIVPGTL</sequence>
<comment type="caution">
    <text evidence="1">The sequence shown here is derived from an EMBL/GenBank/DDBJ whole genome shotgun (WGS) entry which is preliminary data.</text>
</comment>
<accession>A0ACC0HY92</accession>
<protein>
    <submittedName>
        <fullName evidence="1">Ninja-family protein AFP2</fullName>
    </submittedName>
</protein>